<evidence type="ECO:0000256" key="2">
    <source>
        <dbReference type="ARBA" id="ARBA00023012"/>
    </source>
</evidence>
<dbReference type="EMBL" id="BAABCE010000009">
    <property type="protein sequence ID" value="GAA3559440.1"/>
    <property type="molecule type" value="Genomic_DNA"/>
</dbReference>
<feature type="region of interest" description="Disordered" evidence="7">
    <location>
        <begin position="258"/>
        <end position="396"/>
    </location>
</feature>
<dbReference type="Gene3D" id="1.25.40.10">
    <property type="entry name" value="Tetratricopeptide repeat domain"/>
    <property type="match status" value="1"/>
</dbReference>
<accession>A0ABP6X087</accession>
<evidence type="ECO:0000256" key="4">
    <source>
        <dbReference type="ARBA" id="ARBA00023125"/>
    </source>
</evidence>
<keyword evidence="10" id="KW-1185">Reference proteome</keyword>
<dbReference type="InterPro" id="IPR001867">
    <property type="entry name" value="OmpR/PhoB-type_DNA-bd"/>
</dbReference>
<dbReference type="InterPro" id="IPR016032">
    <property type="entry name" value="Sig_transdc_resp-reg_C-effctor"/>
</dbReference>
<dbReference type="Proteomes" id="UP001500707">
    <property type="component" value="Unassembled WGS sequence"/>
</dbReference>
<dbReference type="InterPro" id="IPR036388">
    <property type="entry name" value="WH-like_DNA-bd_sf"/>
</dbReference>
<evidence type="ECO:0000256" key="1">
    <source>
        <dbReference type="ARBA" id="ARBA00005820"/>
    </source>
</evidence>
<keyword evidence="3" id="KW-0805">Transcription regulation</keyword>
<proteinExistence type="inferred from homology"/>
<feature type="compositionally biased region" description="Basic and acidic residues" evidence="7">
    <location>
        <begin position="372"/>
        <end position="383"/>
    </location>
</feature>
<evidence type="ECO:0000256" key="6">
    <source>
        <dbReference type="PROSITE-ProRule" id="PRU01091"/>
    </source>
</evidence>
<dbReference type="PANTHER" id="PTHR35807:SF1">
    <property type="entry name" value="TRANSCRIPTIONAL REGULATOR REDD"/>
    <property type="match status" value="1"/>
</dbReference>
<comment type="similarity">
    <text evidence="1">Belongs to the AfsR/DnrI/RedD regulatory family.</text>
</comment>
<evidence type="ECO:0000256" key="5">
    <source>
        <dbReference type="ARBA" id="ARBA00023163"/>
    </source>
</evidence>
<dbReference type="InterPro" id="IPR005158">
    <property type="entry name" value="BTAD"/>
</dbReference>
<evidence type="ECO:0000256" key="7">
    <source>
        <dbReference type="SAM" id="MobiDB-lite"/>
    </source>
</evidence>
<keyword evidence="4 6" id="KW-0238">DNA-binding</keyword>
<name>A0ABP6X087_9ACTN</name>
<evidence type="ECO:0000313" key="9">
    <source>
        <dbReference type="EMBL" id="GAA3559440.1"/>
    </source>
</evidence>
<comment type="caution">
    <text evidence="9">The sequence shown here is derived from an EMBL/GenBank/DDBJ whole genome shotgun (WGS) entry which is preliminary data.</text>
</comment>
<dbReference type="InterPro" id="IPR051677">
    <property type="entry name" value="AfsR-DnrI-RedD_regulator"/>
</dbReference>
<sequence length="798" mass="84223">MVADVSPGDVHPGLGVLGPVTAWDADGNTIALKGPRHRSVLARLIVARGRVVPVAHLVDDLWDDPPADPVGALRTFVAALRRALEPDRSPRTPARLLVTEGPGYALRVPTDAVDAWWFERAVADAAKLPPEEATVRLDEALGRWRGPAYAEFAEQPWARGDSRRLTELRLHVVELRAEALMSLGEADRAAADLRAHGAEHPWRENAWRLLALALYRTGRQADALEVLRGARTLLADQLGIDPGPGLRALEEDILQQAEHLGRGDRPAWAGRPGQAGRRVRGEHLAGDGGGAARQGNRLARADDGARTAASTRAGDGARTAASTRAGDGARTAASTRAGDGARTAASTRAGDGARTAAPTQADHSARTADLAQSDRHPPTDRTARPGAAPAPASPAGRVWEQVAAAYDRTVAPDARARLESTTGLLRNLAVTGGSGLLAAREHRVAAVAAAEELGDPELTARVIGAYDVPAIWTRLDDPEQAAQVVAAAERTLTALTALSSTAHGHAAIPAAHEADRARLLATIALESRGTRLARGPQAARRAEEIARRLDDPALLAFALNAGFMQAFDRTGLAPRRDGIGAELVALSARHGLSTFETLGHLVRLQARSALGDFTTADHHAVAADDLAVRHERPLVGVFTRWYAALRLDITGRAPATEVEAAYRDAAALLGGAGMPGLAHGLLPLALLCLRLRRTLPLDFDDHTDWGPYAPWVRPLHLLDRGRRSEAADALHATPEPPRDLLQEALWCLTAQAAVALGDRRTMARAHAALAPAANELAGAGSGLLTLGPVAGYLELCSG</sequence>
<evidence type="ECO:0000259" key="8">
    <source>
        <dbReference type="PROSITE" id="PS51755"/>
    </source>
</evidence>
<evidence type="ECO:0000313" key="10">
    <source>
        <dbReference type="Proteomes" id="UP001500707"/>
    </source>
</evidence>
<keyword evidence="5" id="KW-0804">Transcription</keyword>
<dbReference type="InterPro" id="IPR011990">
    <property type="entry name" value="TPR-like_helical_dom_sf"/>
</dbReference>
<dbReference type="Pfam" id="PF03704">
    <property type="entry name" value="BTAD"/>
    <property type="match status" value="1"/>
</dbReference>
<protein>
    <recommendedName>
        <fullName evidence="8">OmpR/PhoB-type domain-containing protein</fullName>
    </recommendedName>
</protein>
<dbReference type="PROSITE" id="PS51755">
    <property type="entry name" value="OMPR_PHOB"/>
    <property type="match status" value="1"/>
</dbReference>
<dbReference type="SMART" id="SM00862">
    <property type="entry name" value="Trans_reg_C"/>
    <property type="match status" value="1"/>
</dbReference>
<dbReference type="CDD" id="cd15831">
    <property type="entry name" value="BTAD"/>
    <property type="match status" value="1"/>
</dbReference>
<feature type="DNA-binding region" description="OmpR/PhoB-type" evidence="6">
    <location>
        <begin position="1"/>
        <end position="108"/>
    </location>
</feature>
<keyword evidence="2" id="KW-0902">Two-component regulatory system</keyword>
<dbReference type="PANTHER" id="PTHR35807">
    <property type="entry name" value="TRANSCRIPTIONAL REGULATOR REDD-RELATED"/>
    <property type="match status" value="1"/>
</dbReference>
<dbReference type="SMART" id="SM01043">
    <property type="entry name" value="BTAD"/>
    <property type="match status" value="1"/>
</dbReference>
<dbReference type="Pfam" id="PF00486">
    <property type="entry name" value="Trans_reg_C"/>
    <property type="match status" value="1"/>
</dbReference>
<dbReference type="SUPFAM" id="SSF48452">
    <property type="entry name" value="TPR-like"/>
    <property type="match status" value="1"/>
</dbReference>
<dbReference type="Gene3D" id="1.10.10.10">
    <property type="entry name" value="Winged helix-like DNA-binding domain superfamily/Winged helix DNA-binding domain"/>
    <property type="match status" value="1"/>
</dbReference>
<reference evidence="10" key="1">
    <citation type="journal article" date="2019" name="Int. J. Syst. Evol. Microbiol.">
        <title>The Global Catalogue of Microorganisms (GCM) 10K type strain sequencing project: providing services to taxonomists for standard genome sequencing and annotation.</title>
        <authorList>
            <consortium name="The Broad Institute Genomics Platform"/>
            <consortium name="The Broad Institute Genome Sequencing Center for Infectious Disease"/>
            <person name="Wu L."/>
            <person name="Ma J."/>
        </authorList>
    </citation>
    <scope>NUCLEOTIDE SEQUENCE [LARGE SCALE GENOMIC DNA]</scope>
    <source>
        <strain evidence="10">JCM 17656</strain>
    </source>
</reference>
<feature type="domain" description="OmpR/PhoB-type" evidence="8">
    <location>
        <begin position="1"/>
        <end position="108"/>
    </location>
</feature>
<gene>
    <name evidence="9" type="ORF">GCM10022295_47000</name>
</gene>
<evidence type="ECO:0000256" key="3">
    <source>
        <dbReference type="ARBA" id="ARBA00023015"/>
    </source>
</evidence>
<dbReference type="SUPFAM" id="SSF46894">
    <property type="entry name" value="C-terminal effector domain of the bipartite response regulators"/>
    <property type="match status" value="1"/>
</dbReference>
<feature type="compositionally biased region" description="Low complexity" evidence="7">
    <location>
        <begin position="384"/>
        <end position="396"/>
    </location>
</feature>
<organism evidence="9 10">
    <name type="scientific">Streptomyces osmaniensis</name>
    <dbReference type="NCBI Taxonomy" id="593134"/>
    <lineage>
        <taxon>Bacteria</taxon>
        <taxon>Bacillati</taxon>
        <taxon>Actinomycetota</taxon>
        <taxon>Actinomycetes</taxon>
        <taxon>Kitasatosporales</taxon>
        <taxon>Streptomycetaceae</taxon>
        <taxon>Streptomyces</taxon>
    </lineage>
</organism>